<dbReference type="CDD" id="cd14789">
    <property type="entry name" value="Tiki"/>
    <property type="match status" value="1"/>
</dbReference>
<sequence length="261" mass="30530">MKNAWLYELRRADTNFTSYLFGTMHLVCEDRFTWPERLQEALKNCGVLYLETDLQNETEISWDFLSSFSNLRETLTNTQWQKLWELNETTLHYPKEELAHLHPFFILTQLQNQMFDCKVISPEEGLRAMAFQYGLEVRGLESLEAHLGTIGQIEKHEHMNLLQDLLENYDELKKLFTEMTDCYYNGDVDKMSDFFNDNSKLVLSKAAEEVFLIRRNKSWLPEIKKAAIKSPAFFAVGAAHLIGEHGLFLLLEKEGFTIRSI</sequence>
<evidence type="ECO:0000313" key="1">
    <source>
        <dbReference type="EMBL" id="RCX03630.1"/>
    </source>
</evidence>
<keyword evidence="2" id="KW-1185">Reference proteome</keyword>
<gene>
    <name evidence="1" type="ORF">DES35_10280</name>
</gene>
<dbReference type="EMBL" id="QPJS01000002">
    <property type="protein sequence ID" value="RCX03630.1"/>
    <property type="molecule type" value="Genomic_DNA"/>
</dbReference>
<dbReference type="InterPro" id="IPR047111">
    <property type="entry name" value="YbaP-like"/>
</dbReference>
<dbReference type="PANTHER" id="PTHR40590:SF1">
    <property type="entry name" value="CYTOPLASMIC PROTEIN"/>
    <property type="match status" value="1"/>
</dbReference>
<dbReference type="InterPro" id="IPR002816">
    <property type="entry name" value="TraB/PrgY/GumN_fam"/>
</dbReference>
<proteinExistence type="predicted"/>
<protein>
    <recommendedName>
        <fullName evidence="3">TraB/GumN family protein</fullName>
    </recommendedName>
</protein>
<evidence type="ECO:0000313" key="2">
    <source>
        <dbReference type="Proteomes" id="UP000253517"/>
    </source>
</evidence>
<dbReference type="Proteomes" id="UP000253517">
    <property type="component" value="Unassembled WGS sequence"/>
</dbReference>
<dbReference type="RefSeq" id="WP_037360338.1">
    <property type="nucleotide sequence ID" value="NZ_BHZF01000002.1"/>
</dbReference>
<dbReference type="PANTHER" id="PTHR40590">
    <property type="entry name" value="CYTOPLASMIC PROTEIN-RELATED"/>
    <property type="match status" value="1"/>
</dbReference>
<comment type="caution">
    <text evidence="1">The sequence shown here is derived from an EMBL/GenBank/DDBJ whole genome shotgun (WGS) entry which is preliminary data.</text>
</comment>
<dbReference type="AlphaFoldDB" id="A0A369A2T2"/>
<organism evidence="1 2">
    <name type="scientific">Schleiferia thermophila</name>
    <dbReference type="NCBI Taxonomy" id="884107"/>
    <lineage>
        <taxon>Bacteria</taxon>
        <taxon>Pseudomonadati</taxon>
        <taxon>Bacteroidota</taxon>
        <taxon>Flavobacteriia</taxon>
        <taxon>Flavobacteriales</taxon>
        <taxon>Schleiferiaceae</taxon>
        <taxon>Schleiferia</taxon>
    </lineage>
</organism>
<evidence type="ECO:0008006" key="3">
    <source>
        <dbReference type="Google" id="ProtNLM"/>
    </source>
</evidence>
<name>A0A369A2T2_9FLAO</name>
<accession>A0A369A2T2</accession>
<dbReference type="Pfam" id="PF01963">
    <property type="entry name" value="TraB_PrgY_gumN"/>
    <property type="match status" value="1"/>
</dbReference>
<reference evidence="1 2" key="1">
    <citation type="submission" date="2018-07" db="EMBL/GenBank/DDBJ databases">
        <title>Genomic Encyclopedia of Type Strains, Phase IV (KMG-IV): sequencing the most valuable type-strain genomes for metagenomic binning, comparative biology and taxonomic classification.</title>
        <authorList>
            <person name="Goeker M."/>
        </authorList>
    </citation>
    <scope>NUCLEOTIDE SEQUENCE [LARGE SCALE GENOMIC DNA]</scope>
    <source>
        <strain evidence="1 2">DSM 21410</strain>
    </source>
</reference>